<dbReference type="RefSeq" id="WP_354298225.1">
    <property type="nucleotide sequence ID" value="NZ_JBEPLU010000003.1"/>
</dbReference>
<keyword evidence="1" id="KW-0812">Transmembrane</keyword>
<evidence type="ECO:0000313" key="2">
    <source>
        <dbReference type="EMBL" id="MET3528265.1"/>
    </source>
</evidence>
<keyword evidence="1" id="KW-1133">Transmembrane helix</keyword>
<evidence type="ECO:0000256" key="1">
    <source>
        <dbReference type="SAM" id="Phobius"/>
    </source>
</evidence>
<dbReference type="EMBL" id="JBEPLU010000003">
    <property type="protein sequence ID" value="MET3528265.1"/>
    <property type="molecule type" value="Genomic_DNA"/>
</dbReference>
<feature type="transmembrane region" description="Helical" evidence="1">
    <location>
        <begin position="26"/>
        <end position="44"/>
    </location>
</feature>
<keyword evidence="3" id="KW-1185">Reference proteome</keyword>
<organism evidence="2 3">
    <name type="scientific">Phenylobacterium koreense</name>
    <dbReference type="NCBI Taxonomy" id="266125"/>
    <lineage>
        <taxon>Bacteria</taxon>
        <taxon>Pseudomonadati</taxon>
        <taxon>Pseudomonadota</taxon>
        <taxon>Alphaproteobacteria</taxon>
        <taxon>Caulobacterales</taxon>
        <taxon>Caulobacteraceae</taxon>
        <taxon>Phenylobacterium</taxon>
    </lineage>
</organism>
<keyword evidence="1" id="KW-0472">Membrane</keyword>
<name>A0ABV2EML2_9CAUL</name>
<evidence type="ECO:0000313" key="3">
    <source>
        <dbReference type="Proteomes" id="UP001549110"/>
    </source>
</evidence>
<proteinExistence type="predicted"/>
<accession>A0ABV2EML2</accession>
<comment type="caution">
    <text evidence="2">The sequence shown here is derived from an EMBL/GenBank/DDBJ whole genome shotgun (WGS) entry which is preliminary data.</text>
</comment>
<dbReference type="Proteomes" id="UP001549110">
    <property type="component" value="Unassembled WGS sequence"/>
</dbReference>
<sequence length="46" mass="5189">MTRFSIHYEEPSPGKPPPSGWSVLRVFLWSLLLACAALWCWTVLAA</sequence>
<gene>
    <name evidence="2" type="ORF">ABID41_003404</name>
</gene>
<protein>
    <submittedName>
        <fullName evidence="2">Uncharacterized protein</fullName>
    </submittedName>
</protein>
<reference evidence="2 3" key="1">
    <citation type="submission" date="2024-06" db="EMBL/GenBank/DDBJ databases">
        <title>Genomic Encyclopedia of Type Strains, Phase IV (KMG-IV): sequencing the most valuable type-strain genomes for metagenomic binning, comparative biology and taxonomic classification.</title>
        <authorList>
            <person name="Goeker M."/>
        </authorList>
    </citation>
    <scope>NUCLEOTIDE SEQUENCE [LARGE SCALE GENOMIC DNA]</scope>
    <source>
        <strain evidence="2 3">DSM 17809</strain>
    </source>
</reference>